<dbReference type="PANTHER" id="PTHR21562">
    <property type="entry name" value="NOTUM-RELATED"/>
    <property type="match status" value="1"/>
</dbReference>
<sequence>MYLQFDFGSSIFKVEDGVPPKKNAMIGNRTEPLLMNSKQLYLRGAIVFDVLIDYLRTYTLFRDAEQIILTGSSAGGLGALIHADRLRQRLPETVITLHLVIDGSLFLDVLDINGVPTMANLLHNMYSLHHAFNSAGIKECTRLMNQEEEWRCILPELYHKFVFSPIFFINSLYDTWFRDNALGISCSAQECPSTHLTQVESFKSRLLQEGMEILKLKKNGLFFTPCPAHTFLMSRRFSLITAIEHSVQQALSAWINHQGNSRNLAEVVPLQEALKKCPDMKV</sequence>
<protein>
    <recommendedName>
        <fullName evidence="4">Pectin acetylesterase</fullName>
    </recommendedName>
</protein>
<dbReference type="Pfam" id="PF03283">
    <property type="entry name" value="PAE"/>
    <property type="match status" value="1"/>
</dbReference>
<dbReference type="OrthoDB" id="2015280at2759"/>
<evidence type="ECO:0000256" key="1">
    <source>
        <dbReference type="ARBA" id="ARBA00010213"/>
    </source>
</evidence>
<proteinExistence type="inferred from homology"/>
<dbReference type="InterPro" id="IPR029058">
    <property type="entry name" value="AB_hydrolase_fold"/>
</dbReference>
<dbReference type="GO" id="GO:0016787">
    <property type="term" value="F:hydrolase activity"/>
    <property type="evidence" value="ECO:0007669"/>
    <property type="project" value="InterPro"/>
</dbReference>
<name>A0A2T7P4W8_POMCA</name>
<dbReference type="AlphaFoldDB" id="A0A2T7P4W8"/>
<gene>
    <name evidence="2" type="ORF">C0Q70_11060</name>
</gene>
<evidence type="ECO:0000313" key="3">
    <source>
        <dbReference type="Proteomes" id="UP000245119"/>
    </source>
</evidence>
<accession>A0A2T7P4W8</accession>
<dbReference type="InterPro" id="IPR004963">
    <property type="entry name" value="PAE/NOTUM"/>
</dbReference>
<dbReference type="EMBL" id="PZQS01000006">
    <property type="protein sequence ID" value="PVD28472.1"/>
    <property type="molecule type" value="Genomic_DNA"/>
</dbReference>
<dbReference type="STRING" id="400727.A0A2T7P4W8"/>
<keyword evidence="3" id="KW-1185">Reference proteome</keyword>
<evidence type="ECO:0008006" key="4">
    <source>
        <dbReference type="Google" id="ProtNLM"/>
    </source>
</evidence>
<organism evidence="2 3">
    <name type="scientific">Pomacea canaliculata</name>
    <name type="common">Golden apple snail</name>
    <dbReference type="NCBI Taxonomy" id="400727"/>
    <lineage>
        <taxon>Eukaryota</taxon>
        <taxon>Metazoa</taxon>
        <taxon>Spiralia</taxon>
        <taxon>Lophotrochozoa</taxon>
        <taxon>Mollusca</taxon>
        <taxon>Gastropoda</taxon>
        <taxon>Caenogastropoda</taxon>
        <taxon>Architaenioglossa</taxon>
        <taxon>Ampullarioidea</taxon>
        <taxon>Ampullariidae</taxon>
        <taxon>Pomacea</taxon>
    </lineage>
</organism>
<dbReference type="Proteomes" id="UP000245119">
    <property type="component" value="Linkage Group LG6"/>
</dbReference>
<dbReference type="SUPFAM" id="SSF53474">
    <property type="entry name" value="alpha/beta-Hydrolases"/>
    <property type="match status" value="1"/>
</dbReference>
<reference evidence="2 3" key="1">
    <citation type="submission" date="2018-04" db="EMBL/GenBank/DDBJ databases">
        <title>The genome of golden apple snail Pomacea canaliculata provides insight into stress tolerance and invasive adaptation.</title>
        <authorList>
            <person name="Liu C."/>
            <person name="Liu B."/>
            <person name="Ren Y."/>
            <person name="Zhang Y."/>
            <person name="Wang H."/>
            <person name="Li S."/>
            <person name="Jiang F."/>
            <person name="Yin L."/>
            <person name="Zhang G."/>
            <person name="Qian W."/>
            <person name="Fan W."/>
        </authorList>
    </citation>
    <scope>NUCLEOTIDE SEQUENCE [LARGE SCALE GENOMIC DNA]</scope>
    <source>
        <strain evidence="2">SZHN2017</strain>
        <tissue evidence="2">Muscle</tissue>
    </source>
</reference>
<evidence type="ECO:0000313" key="2">
    <source>
        <dbReference type="EMBL" id="PVD28472.1"/>
    </source>
</evidence>
<comment type="caution">
    <text evidence="2">The sequence shown here is derived from an EMBL/GenBank/DDBJ whole genome shotgun (WGS) entry which is preliminary data.</text>
</comment>
<dbReference type="PANTHER" id="PTHR21562:SF67">
    <property type="entry name" value="PECTIN ACETYLESTERASE"/>
    <property type="match status" value="1"/>
</dbReference>
<comment type="similarity">
    <text evidence="1">Belongs to the pectinacetylesterase family. Notum subfamily.</text>
</comment>